<gene>
    <name evidence="4" type="ORF">Q4F19_13860</name>
</gene>
<name>A0ABT8YAW4_9SPHN</name>
<sequence>MTDSILRIRLAAFPDLPHLHPVIERAYRGDAARGGWTHEADLLDGTRTDLATLAAILAAPGERLLVAEQGGAIIGCVQVSDRGSGIVYLGLLCIDPSLQAAGLGRQLIAAAEATARTAFAATVVEMTVIDSRAELIAYYERRGYRPTGEKRPFPIPLDPPFSMVVLAKELQT</sequence>
<dbReference type="PANTHER" id="PTHR43877">
    <property type="entry name" value="AMINOALKYLPHOSPHONATE N-ACETYLTRANSFERASE-RELATED-RELATED"/>
    <property type="match status" value="1"/>
</dbReference>
<dbReference type="Gene3D" id="3.40.630.30">
    <property type="match status" value="1"/>
</dbReference>
<keyword evidence="2" id="KW-0012">Acyltransferase</keyword>
<evidence type="ECO:0000313" key="5">
    <source>
        <dbReference type="Proteomes" id="UP001169764"/>
    </source>
</evidence>
<evidence type="ECO:0000256" key="2">
    <source>
        <dbReference type="ARBA" id="ARBA00023315"/>
    </source>
</evidence>
<dbReference type="SUPFAM" id="SSF55729">
    <property type="entry name" value="Acyl-CoA N-acyltransferases (Nat)"/>
    <property type="match status" value="1"/>
</dbReference>
<dbReference type="InterPro" id="IPR050832">
    <property type="entry name" value="Bact_Acetyltransf"/>
</dbReference>
<comment type="caution">
    <text evidence="4">The sequence shown here is derived from an EMBL/GenBank/DDBJ whole genome shotgun (WGS) entry which is preliminary data.</text>
</comment>
<dbReference type="CDD" id="cd04301">
    <property type="entry name" value="NAT_SF"/>
    <property type="match status" value="1"/>
</dbReference>
<keyword evidence="1" id="KW-0808">Transferase</keyword>
<dbReference type="EMBL" id="JAUOTP010000006">
    <property type="protein sequence ID" value="MDO6415473.1"/>
    <property type="molecule type" value="Genomic_DNA"/>
</dbReference>
<proteinExistence type="predicted"/>
<dbReference type="Proteomes" id="UP001169764">
    <property type="component" value="Unassembled WGS sequence"/>
</dbReference>
<evidence type="ECO:0000313" key="4">
    <source>
        <dbReference type="EMBL" id="MDO6415473.1"/>
    </source>
</evidence>
<organism evidence="4 5">
    <name type="scientific">Sphingomonas natans</name>
    <dbReference type="NCBI Taxonomy" id="3063330"/>
    <lineage>
        <taxon>Bacteria</taxon>
        <taxon>Pseudomonadati</taxon>
        <taxon>Pseudomonadota</taxon>
        <taxon>Alphaproteobacteria</taxon>
        <taxon>Sphingomonadales</taxon>
        <taxon>Sphingomonadaceae</taxon>
        <taxon>Sphingomonas</taxon>
    </lineage>
</organism>
<keyword evidence="5" id="KW-1185">Reference proteome</keyword>
<dbReference type="RefSeq" id="WP_303543519.1">
    <property type="nucleotide sequence ID" value="NZ_JAUOTP010000006.1"/>
</dbReference>
<evidence type="ECO:0000259" key="3">
    <source>
        <dbReference type="PROSITE" id="PS51186"/>
    </source>
</evidence>
<dbReference type="PROSITE" id="PS51186">
    <property type="entry name" value="GNAT"/>
    <property type="match status" value="1"/>
</dbReference>
<feature type="domain" description="N-acetyltransferase" evidence="3">
    <location>
        <begin position="6"/>
        <end position="171"/>
    </location>
</feature>
<evidence type="ECO:0000256" key="1">
    <source>
        <dbReference type="ARBA" id="ARBA00022679"/>
    </source>
</evidence>
<dbReference type="Pfam" id="PF13673">
    <property type="entry name" value="Acetyltransf_10"/>
    <property type="match status" value="1"/>
</dbReference>
<dbReference type="PANTHER" id="PTHR43877:SF1">
    <property type="entry name" value="ACETYLTRANSFERASE"/>
    <property type="match status" value="1"/>
</dbReference>
<protein>
    <submittedName>
        <fullName evidence="4">GNAT family N-acetyltransferase</fullName>
    </submittedName>
</protein>
<dbReference type="InterPro" id="IPR016181">
    <property type="entry name" value="Acyl_CoA_acyltransferase"/>
</dbReference>
<accession>A0ABT8YAW4</accession>
<reference evidence="4" key="1">
    <citation type="submission" date="2023-07" db="EMBL/GenBank/DDBJ databases">
        <authorList>
            <person name="Kim M."/>
        </authorList>
    </citation>
    <scope>NUCLEOTIDE SEQUENCE</scope>
    <source>
        <strain evidence="4">BIUV-7</strain>
    </source>
</reference>
<dbReference type="InterPro" id="IPR000182">
    <property type="entry name" value="GNAT_dom"/>
</dbReference>